<dbReference type="EMBL" id="UFVD01000001">
    <property type="protein sequence ID" value="SUX11474.1"/>
    <property type="molecule type" value="Genomic_DNA"/>
</dbReference>
<dbReference type="EC" id="3.2.2.n1" evidence="2"/>
<evidence type="ECO:0000256" key="2">
    <source>
        <dbReference type="RuleBase" id="RU363015"/>
    </source>
</evidence>
<accession>A0A381DL85</accession>
<dbReference type="RefSeq" id="WP_089182198.1">
    <property type="nucleotide sequence ID" value="NZ_CP043427.1"/>
</dbReference>
<keyword evidence="4" id="KW-1185">Reference proteome</keyword>
<sequence>MIENIFSEIALLDGIFEKENRYITFFGSARLQNDNIYCKKAYELAKKLANKGFSIVTGGGDGIMQAANKGAYDAGKNSIGINIQLPFEQNSNPYINKGTKLKNLSLRKYALIEHSKAFVVFPGGFGTLDELFEILCLVQTKFREDNKIYLIGIDFWSKLDEFIRDTLVENMTITPNDINLYTIEDDIDIVFNYIINSAK</sequence>
<organism evidence="3 4">
    <name type="scientific">Campylobacter sputorum subsp. sputorum</name>
    <dbReference type="NCBI Taxonomy" id="32024"/>
    <lineage>
        <taxon>Bacteria</taxon>
        <taxon>Pseudomonadati</taxon>
        <taxon>Campylobacterota</taxon>
        <taxon>Epsilonproteobacteria</taxon>
        <taxon>Campylobacterales</taxon>
        <taxon>Campylobacteraceae</taxon>
        <taxon>Campylobacter</taxon>
    </lineage>
</organism>
<dbReference type="Gene3D" id="3.40.50.450">
    <property type="match status" value="1"/>
</dbReference>
<dbReference type="PANTHER" id="PTHR43393">
    <property type="entry name" value="CYTOKININ RIBOSIDE 5'-MONOPHOSPHATE PHOSPHORIBOHYDROLASE"/>
    <property type="match status" value="1"/>
</dbReference>
<dbReference type="GO" id="GO:0005829">
    <property type="term" value="C:cytosol"/>
    <property type="evidence" value="ECO:0007669"/>
    <property type="project" value="TreeGrafter"/>
</dbReference>
<dbReference type="Pfam" id="PF03641">
    <property type="entry name" value="Lysine_decarbox"/>
    <property type="match status" value="1"/>
</dbReference>
<gene>
    <name evidence="3" type="primary">ygdH</name>
    <name evidence="3" type="ORF">NCTC12475_01702</name>
</gene>
<comment type="catalytic activity">
    <reaction evidence="1">
        <text>AMP + H2O = D-ribose 5-phosphate + adenine</text>
        <dbReference type="Rhea" id="RHEA:20129"/>
        <dbReference type="ChEBI" id="CHEBI:15377"/>
        <dbReference type="ChEBI" id="CHEBI:16708"/>
        <dbReference type="ChEBI" id="CHEBI:78346"/>
        <dbReference type="ChEBI" id="CHEBI:456215"/>
        <dbReference type="EC" id="3.2.2.4"/>
    </reaction>
</comment>
<dbReference type="GO" id="GO:0008714">
    <property type="term" value="F:AMP nucleosidase activity"/>
    <property type="evidence" value="ECO:0007669"/>
    <property type="project" value="UniProtKB-EC"/>
</dbReference>
<dbReference type="PANTHER" id="PTHR43393:SF3">
    <property type="entry name" value="LYSINE DECARBOXYLASE-LIKE PROTEIN"/>
    <property type="match status" value="1"/>
</dbReference>
<dbReference type="STRING" id="32024.GCA_000788295_00768"/>
<name>A0A381DL85_9BACT</name>
<evidence type="ECO:0000313" key="4">
    <source>
        <dbReference type="Proteomes" id="UP000254920"/>
    </source>
</evidence>
<dbReference type="OrthoDB" id="9801098at2"/>
<dbReference type="GeneID" id="93090340"/>
<dbReference type="AlphaFoldDB" id="A0A381DL85"/>
<dbReference type="Proteomes" id="UP000254920">
    <property type="component" value="Unassembled WGS sequence"/>
</dbReference>
<evidence type="ECO:0000313" key="3">
    <source>
        <dbReference type="EMBL" id="SUX11474.1"/>
    </source>
</evidence>
<dbReference type="InterPro" id="IPR005269">
    <property type="entry name" value="LOG"/>
</dbReference>
<dbReference type="NCBIfam" id="TIGR00730">
    <property type="entry name" value="Rossman fold protein, TIGR00730 family"/>
    <property type="match status" value="1"/>
</dbReference>
<protein>
    <recommendedName>
        <fullName evidence="2">Cytokinin riboside 5'-monophosphate phosphoribohydrolase</fullName>
        <ecNumber evidence="2">3.2.2.n1</ecNumber>
    </recommendedName>
</protein>
<dbReference type="InterPro" id="IPR031100">
    <property type="entry name" value="LOG_fam"/>
</dbReference>
<dbReference type="GO" id="GO:0009691">
    <property type="term" value="P:cytokinin biosynthetic process"/>
    <property type="evidence" value="ECO:0007669"/>
    <property type="project" value="UniProtKB-UniRule"/>
</dbReference>
<proteinExistence type="inferred from homology"/>
<comment type="similarity">
    <text evidence="2">Belongs to the LOG family.</text>
</comment>
<evidence type="ECO:0000256" key="1">
    <source>
        <dbReference type="ARBA" id="ARBA00000274"/>
    </source>
</evidence>
<keyword evidence="2" id="KW-0378">Hydrolase</keyword>
<reference evidence="3 4" key="1">
    <citation type="submission" date="2018-06" db="EMBL/GenBank/DDBJ databases">
        <authorList>
            <consortium name="Pathogen Informatics"/>
            <person name="Doyle S."/>
        </authorList>
    </citation>
    <scope>NUCLEOTIDE SEQUENCE [LARGE SCALE GENOMIC DNA]</scope>
    <source>
        <strain evidence="3 4">NCTC12475</strain>
    </source>
</reference>
<dbReference type="InterPro" id="IPR052341">
    <property type="entry name" value="LOG_family_nucleotidases"/>
</dbReference>
<dbReference type="SUPFAM" id="SSF102405">
    <property type="entry name" value="MCP/YpsA-like"/>
    <property type="match status" value="1"/>
</dbReference>
<keyword evidence="2" id="KW-0203">Cytokinin biosynthesis</keyword>